<dbReference type="GO" id="GO:0005524">
    <property type="term" value="F:ATP binding"/>
    <property type="evidence" value="ECO:0007669"/>
    <property type="project" value="UniProtKB-KW"/>
</dbReference>
<gene>
    <name evidence="1" type="ORF">G3I66_37175</name>
</gene>
<accession>A0A6G3TQA2</accession>
<feature type="non-terminal residue" evidence="1">
    <location>
        <position position="71"/>
    </location>
</feature>
<evidence type="ECO:0000313" key="2">
    <source>
        <dbReference type="Proteomes" id="UP000475666"/>
    </source>
</evidence>
<comment type="caution">
    <text evidence="1">The sequence shown here is derived from an EMBL/GenBank/DDBJ whole genome shotgun (WGS) entry which is preliminary data.</text>
</comment>
<dbReference type="Proteomes" id="UP000475666">
    <property type="component" value="Unassembled WGS sequence"/>
</dbReference>
<dbReference type="Gene3D" id="3.40.50.300">
    <property type="entry name" value="P-loop containing nucleotide triphosphate hydrolases"/>
    <property type="match status" value="1"/>
</dbReference>
<dbReference type="EMBL" id="JAAGMQ010001101">
    <property type="protein sequence ID" value="NEC38763.1"/>
    <property type="molecule type" value="Genomic_DNA"/>
</dbReference>
<keyword evidence="1" id="KW-0067">ATP-binding</keyword>
<proteinExistence type="predicted"/>
<dbReference type="InterPro" id="IPR027417">
    <property type="entry name" value="P-loop_NTPase"/>
</dbReference>
<dbReference type="SUPFAM" id="SSF52540">
    <property type="entry name" value="P-loop containing nucleoside triphosphate hydrolases"/>
    <property type="match status" value="1"/>
</dbReference>
<sequence>MAASPASSALPASVAPVPDRPRVTQLRLSAFAGHRRAVLRLGPLTVLAGPSGSGKTSALRAYDALARLGGG</sequence>
<dbReference type="AlphaFoldDB" id="A0A6G3TQA2"/>
<evidence type="ECO:0000313" key="1">
    <source>
        <dbReference type="EMBL" id="NEC38763.1"/>
    </source>
</evidence>
<reference evidence="1 2" key="1">
    <citation type="submission" date="2020-01" db="EMBL/GenBank/DDBJ databases">
        <title>Insect and environment-associated Actinomycetes.</title>
        <authorList>
            <person name="Currrie C."/>
            <person name="Chevrette M."/>
            <person name="Carlson C."/>
            <person name="Stubbendieck R."/>
            <person name="Wendt-Pienkowski E."/>
        </authorList>
    </citation>
    <scope>NUCLEOTIDE SEQUENCE [LARGE SCALE GENOMIC DNA]</scope>
    <source>
        <strain evidence="1 2">SID7739</strain>
    </source>
</reference>
<keyword evidence="1" id="KW-0547">Nucleotide-binding</keyword>
<organism evidence="1 2">
    <name type="scientific">Streptomyces rubrogriseus</name>
    <dbReference type="NCBI Taxonomy" id="194673"/>
    <lineage>
        <taxon>Bacteria</taxon>
        <taxon>Bacillati</taxon>
        <taxon>Actinomycetota</taxon>
        <taxon>Actinomycetes</taxon>
        <taxon>Kitasatosporales</taxon>
        <taxon>Streptomycetaceae</taxon>
        <taxon>Streptomyces</taxon>
        <taxon>Streptomyces violaceoruber group</taxon>
    </lineage>
</organism>
<name>A0A6G3TQA2_9ACTN</name>
<protein>
    <submittedName>
        <fullName evidence="1">ATP-binding protein</fullName>
    </submittedName>
</protein>